<dbReference type="Proteomes" id="UP000324222">
    <property type="component" value="Unassembled WGS sequence"/>
</dbReference>
<dbReference type="AlphaFoldDB" id="A0A5B7KLP3"/>
<keyword evidence="2" id="KW-1185">Reference proteome</keyword>
<gene>
    <name evidence="1" type="ORF">E2C01_101325</name>
</gene>
<dbReference type="EMBL" id="VSRR010146719">
    <property type="protein sequence ID" value="MPD05575.1"/>
    <property type="molecule type" value="Genomic_DNA"/>
</dbReference>
<protein>
    <submittedName>
        <fullName evidence="1">Uncharacterized protein</fullName>
    </submittedName>
</protein>
<organism evidence="1 2">
    <name type="scientific">Portunus trituberculatus</name>
    <name type="common">Swimming crab</name>
    <name type="synonym">Neptunus trituberculatus</name>
    <dbReference type="NCBI Taxonomy" id="210409"/>
    <lineage>
        <taxon>Eukaryota</taxon>
        <taxon>Metazoa</taxon>
        <taxon>Ecdysozoa</taxon>
        <taxon>Arthropoda</taxon>
        <taxon>Crustacea</taxon>
        <taxon>Multicrustacea</taxon>
        <taxon>Malacostraca</taxon>
        <taxon>Eumalacostraca</taxon>
        <taxon>Eucarida</taxon>
        <taxon>Decapoda</taxon>
        <taxon>Pleocyemata</taxon>
        <taxon>Brachyura</taxon>
        <taxon>Eubrachyura</taxon>
        <taxon>Portunoidea</taxon>
        <taxon>Portunidae</taxon>
        <taxon>Portuninae</taxon>
        <taxon>Portunus</taxon>
    </lineage>
</organism>
<reference evidence="1 2" key="1">
    <citation type="submission" date="2019-05" db="EMBL/GenBank/DDBJ databases">
        <title>Another draft genome of Portunus trituberculatus and its Hox gene families provides insights of decapod evolution.</title>
        <authorList>
            <person name="Jeong J.-H."/>
            <person name="Song I."/>
            <person name="Kim S."/>
            <person name="Choi T."/>
            <person name="Kim D."/>
            <person name="Ryu S."/>
            <person name="Kim W."/>
        </authorList>
    </citation>
    <scope>NUCLEOTIDE SEQUENCE [LARGE SCALE GENOMIC DNA]</scope>
    <source>
        <tissue evidence="1">Muscle</tissue>
    </source>
</reference>
<evidence type="ECO:0000313" key="2">
    <source>
        <dbReference type="Proteomes" id="UP000324222"/>
    </source>
</evidence>
<sequence>MSVDRRVPSYHRKGDCVRKWLQ</sequence>
<name>A0A5B7KLP3_PORTR</name>
<accession>A0A5B7KLP3</accession>
<comment type="caution">
    <text evidence="1">The sequence shown here is derived from an EMBL/GenBank/DDBJ whole genome shotgun (WGS) entry which is preliminary data.</text>
</comment>
<evidence type="ECO:0000313" key="1">
    <source>
        <dbReference type="EMBL" id="MPD05575.1"/>
    </source>
</evidence>
<proteinExistence type="predicted"/>